<dbReference type="GO" id="GO:0003700">
    <property type="term" value="F:DNA-binding transcription factor activity"/>
    <property type="evidence" value="ECO:0007669"/>
    <property type="project" value="TreeGrafter"/>
</dbReference>
<sequence>LGQKEQRHCHPMARLEGDDYVLYWETQRFFSAEELEYGSWGFDTATSGEYGSSSPDGAALAAANGTIRERNRRKEYNEKLYALRSLVPSVTRMDKVSIVEDAIKYIQELQEQEKKLLAEVSELELENGKKEHYDAHVSAGRKRKRASPCCSGSPREGDALKLIELKVRKVGDLTSVVSITCSKKRDTMARLREALEPLRLDLIAANITSLSGNLIHTLIVETNEDEGKSFKEKMEAAFAGL</sequence>
<keyword evidence="4" id="KW-0804">Transcription</keyword>
<dbReference type="GO" id="GO:0043565">
    <property type="term" value="F:sequence-specific DNA binding"/>
    <property type="evidence" value="ECO:0007669"/>
    <property type="project" value="TreeGrafter"/>
</dbReference>
<evidence type="ECO:0000259" key="7">
    <source>
        <dbReference type="PROSITE" id="PS50888"/>
    </source>
</evidence>
<dbReference type="InterPro" id="IPR011598">
    <property type="entry name" value="bHLH_dom"/>
</dbReference>
<reference evidence="8" key="1">
    <citation type="submission" date="2015-07" db="EMBL/GenBank/DDBJ databases">
        <title>Transcriptome Assembly of Anthurium amnicola.</title>
        <authorList>
            <person name="Suzuki J."/>
        </authorList>
    </citation>
    <scope>NUCLEOTIDE SEQUENCE</scope>
</reference>
<feature type="coiled-coil region" evidence="6">
    <location>
        <begin position="99"/>
        <end position="126"/>
    </location>
</feature>
<dbReference type="InterPro" id="IPR054502">
    <property type="entry name" value="bHLH-TF_ACT-like_plant"/>
</dbReference>
<dbReference type="AlphaFoldDB" id="A0A1D1ZIR8"/>
<dbReference type="GO" id="GO:0005634">
    <property type="term" value="C:nucleus"/>
    <property type="evidence" value="ECO:0007669"/>
    <property type="project" value="UniProtKB-SubCell"/>
</dbReference>
<dbReference type="InterPro" id="IPR036638">
    <property type="entry name" value="HLH_DNA-bd_sf"/>
</dbReference>
<dbReference type="PANTHER" id="PTHR31945:SF26">
    <property type="entry name" value="TRANSCRIPTION FACTOR BHLH35"/>
    <property type="match status" value="1"/>
</dbReference>
<dbReference type="EMBL" id="GDJX01001066">
    <property type="protein sequence ID" value="JAT66870.1"/>
    <property type="molecule type" value="Transcribed_RNA"/>
</dbReference>
<feature type="non-terminal residue" evidence="8">
    <location>
        <position position="1"/>
    </location>
</feature>
<dbReference type="Pfam" id="PF00010">
    <property type="entry name" value="HLH"/>
    <property type="match status" value="1"/>
</dbReference>
<evidence type="ECO:0000256" key="1">
    <source>
        <dbReference type="ARBA" id="ARBA00004123"/>
    </source>
</evidence>
<dbReference type="SMART" id="SM00353">
    <property type="entry name" value="HLH"/>
    <property type="match status" value="1"/>
</dbReference>
<proteinExistence type="inferred from homology"/>
<evidence type="ECO:0000256" key="6">
    <source>
        <dbReference type="SAM" id="Coils"/>
    </source>
</evidence>
<keyword evidence="5" id="KW-0539">Nucleus</keyword>
<gene>
    <name evidence="8" type="primary">BHLH35_10</name>
    <name evidence="8" type="ORF">g.17928</name>
</gene>
<evidence type="ECO:0000256" key="4">
    <source>
        <dbReference type="ARBA" id="ARBA00023163"/>
    </source>
</evidence>
<evidence type="ECO:0000256" key="2">
    <source>
        <dbReference type="ARBA" id="ARBA00005510"/>
    </source>
</evidence>
<dbReference type="GO" id="GO:0046983">
    <property type="term" value="F:protein dimerization activity"/>
    <property type="evidence" value="ECO:0007669"/>
    <property type="project" value="InterPro"/>
</dbReference>
<organism evidence="8">
    <name type="scientific">Anthurium amnicola</name>
    <dbReference type="NCBI Taxonomy" id="1678845"/>
    <lineage>
        <taxon>Eukaryota</taxon>
        <taxon>Viridiplantae</taxon>
        <taxon>Streptophyta</taxon>
        <taxon>Embryophyta</taxon>
        <taxon>Tracheophyta</taxon>
        <taxon>Spermatophyta</taxon>
        <taxon>Magnoliopsida</taxon>
        <taxon>Liliopsida</taxon>
        <taxon>Araceae</taxon>
        <taxon>Pothoideae</taxon>
        <taxon>Potheae</taxon>
        <taxon>Anthurium</taxon>
    </lineage>
</organism>
<dbReference type="Pfam" id="PF22754">
    <property type="entry name" value="bHLH-TF_ACT-like_plant"/>
    <property type="match status" value="1"/>
</dbReference>
<evidence type="ECO:0000313" key="8">
    <source>
        <dbReference type="EMBL" id="JAT66870.1"/>
    </source>
</evidence>
<name>A0A1D1ZIR8_9ARAE</name>
<dbReference type="PROSITE" id="PS50888">
    <property type="entry name" value="BHLH"/>
    <property type="match status" value="1"/>
</dbReference>
<evidence type="ECO:0000256" key="5">
    <source>
        <dbReference type="ARBA" id="ARBA00023242"/>
    </source>
</evidence>
<dbReference type="Gene3D" id="4.10.280.10">
    <property type="entry name" value="Helix-loop-helix DNA-binding domain"/>
    <property type="match status" value="1"/>
</dbReference>
<comment type="similarity">
    <text evidence="2">Belongs to the bHLH protein family.</text>
</comment>
<keyword evidence="6" id="KW-0175">Coiled coil</keyword>
<feature type="domain" description="BHLH" evidence="7">
    <location>
        <begin position="60"/>
        <end position="109"/>
    </location>
</feature>
<protein>
    <submittedName>
        <fullName evidence="8">Transcription factor bHLH35</fullName>
    </submittedName>
</protein>
<evidence type="ECO:0000256" key="3">
    <source>
        <dbReference type="ARBA" id="ARBA00023015"/>
    </source>
</evidence>
<dbReference type="SUPFAM" id="SSF47459">
    <property type="entry name" value="HLH, helix-loop-helix DNA-binding domain"/>
    <property type="match status" value="1"/>
</dbReference>
<dbReference type="InterPro" id="IPR051358">
    <property type="entry name" value="TF_AMS/ICE1/BHLH6-like"/>
</dbReference>
<keyword evidence="3" id="KW-0805">Transcription regulation</keyword>
<dbReference type="PANTHER" id="PTHR31945">
    <property type="entry name" value="TRANSCRIPTION FACTOR SCREAM2-RELATED"/>
    <property type="match status" value="1"/>
</dbReference>
<accession>A0A1D1ZIR8</accession>
<comment type="subcellular location">
    <subcellularLocation>
        <location evidence="1">Nucleus</location>
    </subcellularLocation>
</comment>